<dbReference type="STRING" id="1127673.GLIP_2286"/>
<proteinExistence type="predicted"/>
<protein>
    <submittedName>
        <fullName evidence="2">Uncharacterized protein</fullName>
    </submittedName>
</protein>
<name>K6YE64_9ALTE</name>
<sequence length="74" mass="8566">MSALQLLEQLAINPDFKRELLDQEQHPLALKAKKDIEEMRSKQGKFWCALVPAKDDEPEEDDDSEEQEDAPKEN</sequence>
<evidence type="ECO:0000313" key="3">
    <source>
        <dbReference type="Proteomes" id="UP000006334"/>
    </source>
</evidence>
<dbReference type="Proteomes" id="UP000006334">
    <property type="component" value="Unassembled WGS sequence"/>
</dbReference>
<comment type="caution">
    <text evidence="2">The sequence shown here is derived from an EMBL/GenBank/DDBJ whole genome shotgun (WGS) entry which is preliminary data.</text>
</comment>
<dbReference type="RefSeq" id="WP_008844729.1">
    <property type="nucleotide sequence ID" value="NZ_BAEN01000041.1"/>
</dbReference>
<evidence type="ECO:0000313" key="2">
    <source>
        <dbReference type="EMBL" id="GAC14913.1"/>
    </source>
</evidence>
<evidence type="ECO:0000256" key="1">
    <source>
        <dbReference type="SAM" id="MobiDB-lite"/>
    </source>
</evidence>
<keyword evidence="3" id="KW-1185">Reference proteome</keyword>
<feature type="region of interest" description="Disordered" evidence="1">
    <location>
        <begin position="51"/>
        <end position="74"/>
    </location>
</feature>
<gene>
    <name evidence="2" type="ORF">GLIP_2286</name>
</gene>
<reference evidence="2 3" key="1">
    <citation type="journal article" date="2017" name="Antonie Van Leeuwenhoek">
        <title>Rhizobium rhizosphaerae sp. nov., a novel species isolated from rice rhizosphere.</title>
        <authorList>
            <person name="Zhao J.J."/>
            <person name="Zhang J."/>
            <person name="Zhang R.J."/>
            <person name="Zhang C.W."/>
            <person name="Yin H.Q."/>
            <person name="Zhang X.X."/>
        </authorList>
    </citation>
    <scope>NUCLEOTIDE SEQUENCE [LARGE SCALE GENOMIC DNA]</scope>
    <source>
        <strain evidence="2 3">E3</strain>
    </source>
</reference>
<organism evidence="2 3">
    <name type="scientific">Aliiglaciecola lipolytica E3</name>
    <dbReference type="NCBI Taxonomy" id="1127673"/>
    <lineage>
        <taxon>Bacteria</taxon>
        <taxon>Pseudomonadati</taxon>
        <taxon>Pseudomonadota</taxon>
        <taxon>Gammaproteobacteria</taxon>
        <taxon>Alteromonadales</taxon>
        <taxon>Alteromonadaceae</taxon>
        <taxon>Aliiglaciecola</taxon>
    </lineage>
</organism>
<dbReference type="AlphaFoldDB" id="K6YE64"/>
<accession>K6YE64</accession>
<feature type="compositionally biased region" description="Acidic residues" evidence="1">
    <location>
        <begin position="56"/>
        <end position="68"/>
    </location>
</feature>
<dbReference type="EMBL" id="BAEN01000041">
    <property type="protein sequence ID" value="GAC14913.1"/>
    <property type="molecule type" value="Genomic_DNA"/>
</dbReference>